<dbReference type="EMBL" id="WJXA01000087">
    <property type="protein sequence ID" value="KAF7116202.1"/>
    <property type="molecule type" value="Genomic_DNA"/>
</dbReference>
<accession>A0A834FXK6</accession>
<name>A0A834FXK6_RHOSS</name>
<organism evidence="1 2">
    <name type="scientific">Rhododendron simsii</name>
    <name type="common">Sims's rhododendron</name>
    <dbReference type="NCBI Taxonomy" id="118357"/>
    <lineage>
        <taxon>Eukaryota</taxon>
        <taxon>Viridiplantae</taxon>
        <taxon>Streptophyta</taxon>
        <taxon>Embryophyta</taxon>
        <taxon>Tracheophyta</taxon>
        <taxon>Spermatophyta</taxon>
        <taxon>Magnoliopsida</taxon>
        <taxon>eudicotyledons</taxon>
        <taxon>Gunneridae</taxon>
        <taxon>Pentapetalae</taxon>
        <taxon>asterids</taxon>
        <taxon>Ericales</taxon>
        <taxon>Ericaceae</taxon>
        <taxon>Ericoideae</taxon>
        <taxon>Rhodoreae</taxon>
        <taxon>Rhododendron</taxon>
    </lineage>
</organism>
<dbReference type="AlphaFoldDB" id="A0A834FXK6"/>
<sequence>MAQRWVPKKRNVSSVVVAPNPGPEVLGGTEQLFQVFLFAFLFPPKIHQSNTALKLMLNAGQVWLEKKFEINFPKLNYTIKKHLYGSTFEVHCWTNDPLDFKNVTVHMMKNDQETQQLENILKKVKNPSICNQFYIGTCNNASMLVSRNEFSGVTLTDWITKQKSGWEYDKSGTQCIGLGTLLNLFLDTTAGSVEIGIRKDIADFEDIVRRVVRGHPITPPALGPGATRVAPPRVVNMFYELCAMLPRTSQCNSLKNLRDFCFYIYNTPLLWDGKERVLFKDMLWNIKKRNTIGFETMKFMNHPIDMSGWQACIPVDLRSPLYRVLMYNRTNASYASGSYPNVAYNNARGFVDFERNFLVHFQTNVPANMRKVSRVEIEKWLYNILPESCSVAYFGLVQRFQSSASNFFRFQYPVYVLWPGSMLM</sequence>
<evidence type="ECO:0000313" key="1">
    <source>
        <dbReference type="EMBL" id="KAF7116202.1"/>
    </source>
</evidence>
<protein>
    <submittedName>
        <fullName evidence="1">Uncharacterized protein</fullName>
    </submittedName>
</protein>
<gene>
    <name evidence="1" type="ORF">RHSIM_RhsimUnG0033500</name>
</gene>
<comment type="caution">
    <text evidence="1">The sequence shown here is derived from an EMBL/GenBank/DDBJ whole genome shotgun (WGS) entry which is preliminary data.</text>
</comment>
<evidence type="ECO:0000313" key="2">
    <source>
        <dbReference type="Proteomes" id="UP000626092"/>
    </source>
</evidence>
<proteinExistence type="predicted"/>
<dbReference type="OrthoDB" id="1779125at2759"/>
<reference evidence="1" key="1">
    <citation type="submission" date="2019-11" db="EMBL/GenBank/DDBJ databases">
        <authorList>
            <person name="Liu Y."/>
            <person name="Hou J."/>
            <person name="Li T.-Q."/>
            <person name="Guan C.-H."/>
            <person name="Wu X."/>
            <person name="Wu H.-Z."/>
            <person name="Ling F."/>
            <person name="Zhang R."/>
            <person name="Shi X.-G."/>
            <person name="Ren J.-P."/>
            <person name="Chen E.-F."/>
            <person name="Sun J.-M."/>
        </authorList>
    </citation>
    <scope>NUCLEOTIDE SEQUENCE</scope>
    <source>
        <strain evidence="1">Adult_tree_wgs_1</strain>
        <tissue evidence="1">Leaves</tissue>
    </source>
</reference>
<keyword evidence="2" id="KW-1185">Reference proteome</keyword>
<dbReference type="Proteomes" id="UP000626092">
    <property type="component" value="Unassembled WGS sequence"/>
</dbReference>